<dbReference type="STRING" id="1344418.A0A1D2VAW6"/>
<dbReference type="PROSITE" id="PS51192">
    <property type="entry name" value="HELICASE_ATP_BIND_1"/>
    <property type="match status" value="1"/>
</dbReference>
<dbReference type="OrthoDB" id="196131at2759"/>
<dbReference type="InParanoid" id="A0A1D2VAW6"/>
<protein>
    <recommendedName>
        <fullName evidence="10">ATP-dependent RNA helicase DED1</fullName>
        <ecNumber evidence="1">3.6.4.13</ecNumber>
    </recommendedName>
    <alternativeName>
        <fullName evidence="11">ATP-dependent RNA helicase ded1</fullName>
    </alternativeName>
</protein>
<dbReference type="GO" id="GO:0003743">
    <property type="term" value="F:translation initiation factor activity"/>
    <property type="evidence" value="ECO:0007669"/>
    <property type="project" value="UniProtKB-KW"/>
</dbReference>
<evidence type="ECO:0000313" key="16">
    <source>
        <dbReference type="EMBL" id="ODV58739.1"/>
    </source>
</evidence>
<dbReference type="SMART" id="SM00490">
    <property type="entry name" value="HELICc"/>
    <property type="match status" value="1"/>
</dbReference>
<dbReference type="GO" id="GO:0003723">
    <property type="term" value="F:RNA binding"/>
    <property type="evidence" value="ECO:0007669"/>
    <property type="project" value="UniProtKB-KW"/>
</dbReference>
<name>A0A1D2VAW6_9ASCO</name>
<dbReference type="RefSeq" id="XP_020045046.1">
    <property type="nucleotide sequence ID" value="XM_020193985.1"/>
</dbReference>
<dbReference type="PROSITE" id="PS00039">
    <property type="entry name" value="DEAD_ATP_HELICASE"/>
    <property type="match status" value="1"/>
</dbReference>
<evidence type="ECO:0000259" key="15">
    <source>
        <dbReference type="PROSITE" id="PS51194"/>
    </source>
</evidence>
<dbReference type="FunFam" id="3.40.50.300:FF:000397">
    <property type="entry name" value="Probable ATP-dependent RNA helicase DDX4"/>
    <property type="match status" value="1"/>
</dbReference>
<reference evidence="17" key="1">
    <citation type="submission" date="2016-05" db="EMBL/GenBank/DDBJ databases">
        <title>Comparative genomics of biotechnologically important yeasts.</title>
        <authorList>
            <consortium name="DOE Joint Genome Institute"/>
            <person name="Riley R."/>
            <person name="Haridas S."/>
            <person name="Wolfe K.H."/>
            <person name="Lopes M.R."/>
            <person name="Hittinger C.T."/>
            <person name="Goker M."/>
            <person name="Salamov A."/>
            <person name="Wisecaver J."/>
            <person name="Long T.M."/>
            <person name="Aerts A.L."/>
            <person name="Barry K."/>
            <person name="Choi C."/>
            <person name="Clum A."/>
            <person name="Coughlan A.Y."/>
            <person name="Deshpande S."/>
            <person name="Douglass A.P."/>
            <person name="Hanson S.J."/>
            <person name="Klenk H.-P."/>
            <person name="Labutti K."/>
            <person name="Lapidus A."/>
            <person name="Lindquist E."/>
            <person name="Lipzen A."/>
            <person name="Meier-Kolthoff J.P."/>
            <person name="Ohm R.A."/>
            <person name="Otillar R.P."/>
            <person name="Pangilinan J."/>
            <person name="Peng Y."/>
            <person name="Rokas A."/>
            <person name="Rosa C.A."/>
            <person name="Scheuner C."/>
            <person name="Sibirny A.A."/>
            <person name="Slot J.C."/>
            <person name="Stielow J.B."/>
            <person name="Sun H."/>
            <person name="Kurtzman C.P."/>
            <person name="Blackwell M."/>
            <person name="Grigoriev I.V."/>
            <person name="Jeffries T.W."/>
        </authorList>
    </citation>
    <scope>NUCLEOTIDE SEQUENCE [LARGE SCALE GENOMIC DNA]</scope>
    <source>
        <strain evidence="17">DSM 1968</strain>
    </source>
</reference>
<dbReference type="Gene3D" id="3.40.50.300">
    <property type="entry name" value="P-loop containing nucleotide triphosphate hydrolases"/>
    <property type="match status" value="2"/>
</dbReference>
<dbReference type="FunFam" id="3.40.50.300:FF:000008">
    <property type="entry name" value="ATP-dependent RNA helicase RhlB"/>
    <property type="match status" value="1"/>
</dbReference>
<feature type="domain" description="Helicase C-terminal" evidence="15">
    <location>
        <begin position="601"/>
        <end position="761"/>
    </location>
</feature>
<dbReference type="PROSITE" id="PS51194">
    <property type="entry name" value="HELICASE_CTER"/>
    <property type="match status" value="1"/>
</dbReference>
<gene>
    <name evidence="16" type="ORF">ASCRUDRAFT_77737</name>
</gene>
<evidence type="ECO:0000256" key="10">
    <source>
        <dbReference type="ARBA" id="ARBA00024397"/>
    </source>
</evidence>
<keyword evidence="2" id="KW-0396">Initiation factor</keyword>
<evidence type="ECO:0000256" key="3">
    <source>
        <dbReference type="ARBA" id="ARBA00022741"/>
    </source>
</evidence>
<keyword evidence="8" id="KW-0648">Protein biosynthesis</keyword>
<keyword evidence="4" id="KW-0378">Hydrolase</keyword>
<evidence type="ECO:0000256" key="1">
    <source>
        <dbReference type="ARBA" id="ARBA00012552"/>
    </source>
</evidence>
<evidence type="ECO:0000256" key="12">
    <source>
        <dbReference type="ARBA" id="ARBA00025161"/>
    </source>
</evidence>
<evidence type="ECO:0000256" key="13">
    <source>
        <dbReference type="ARBA" id="ARBA00047984"/>
    </source>
</evidence>
<evidence type="ECO:0000259" key="14">
    <source>
        <dbReference type="PROSITE" id="PS51192"/>
    </source>
</evidence>
<dbReference type="InterPro" id="IPR027417">
    <property type="entry name" value="P-loop_NTPase"/>
</dbReference>
<evidence type="ECO:0000256" key="4">
    <source>
        <dbReference type="ARBA" id="ARBA00022801"/>
    </source>
</evidence>
<dbReference type="SUPFAM" id="SSF52540">
    <property type="entry name" value="P-loop containing nucleoside triphosphate hydrolases"/>
    <property type="match status" value="1"/>
</dbReference>
<evidence type="ECO:0000256" key="8">
    <source>
        <dbReference type="ARBA" id="ARBA00022917"/>
    </source>
</evidence>
<comment type="catalytic activity">
    <reaction evidence="13">
        <text>ATP + H2O = ADP + phosphate + H(+)</text>
        <dbReference type="Rhea" id="RHEA:13065"/>
        <dbReference type="ChEBI" id="CHEBI:15377"/>
        <dbReference type="ChEBI" id="CHEBI:15378"/>
        <dbReference type="ChEBI" id="CHEBI:30616"/>
        <dbReference type="ChEBI" id="CHEBI:43474"/>
        <dbReference type="ChEBI" id="CHEBI:456216"/>
        <dbReference type="EC" id="3.6.4.13"/>
    </reaction>
</comment>
<sequence length="897" mass="102528">MAVQLTDNTIRNPTSAGVLENNDNFDNQNNHFQHTINSDGFDNSNYGYPVNPQAPNLGLFPNQFPTPSQYQYPNVPIYSNYHPPPSQYQNYPNSYQFQYGYQYSNQYPNQYPSQYNSNFASQHQYQQNAPSVSNQLLHSYNYYNTNVSASKNIMTNTSATSGNYINETFDSINEHNTTYRPDNANNNKIDNYSTGTSNFTNNRYSNFPTTMTSNNNNNFSGMSYSSKFNTNNTNNTNNNNNFNNFNRNYNNNGYNNKKTYYNNNNNNKSKKNYNRYIDTNNNVNINILGKFINNKQIPAPRDEKIEYQLFGGKKIVDPDQKFNLIQSHDGLSLSAINFDHYDEIPIEVTGENIPLPINSFTDNIELNNNSTKTYLDPLLIQNITLSRFNKPTPVQRYSVPIVLNQRDLMACAQTGSGKTGAFLFPILSESFKSGRKPLNHDNIENHDNNIPFPTILILAPTRELVSQIFQESKKFCYRSWLVPFSVYGGTDIQVQIKKIQKHGCDLLVATPGRLNDLLNRKVISLKGIKFLVLDEADRMLDMGFEPQIRNIIQNNDMPDVLNRTTLMFSATFPKDIQLLAKSFLKNYVFLSVGKVGSTSENITQEVLYVEEIDKNSILLNIILNWKAGLTLVFVETKKMADNLSIFLQSESFPAAAIHGDRSQNDREKALRNFRSGRNPILVATAVAARGLDIPNVTHVINYDLPGDIDDYVHRIGRTGRAGNVGHSTAFFNYNNKNIAKGLVQLLTESNQTIPDFLLNFLKINFNNKNKRNVSKNSNFIAKDHRSFNNNYNYNNYAMNNQNNINIISKNFADFNISSNNSDDFNSFNVSNNDNSVSKSFFSNNELNINKKDNVDNINLKTANNFNLYDFYQNREKAEYFLTQDDRNAKDILNKKSQ</sequence>
<dbReference type="EMBL" id="KV454490">
    <property type="protein sequence ID" value="ODV58739.1"/>
    <property type="molecule type" value="Genomic_DNA"/>
</dbReference>
<evidence type="ECO:0000313" key="17">
    <source>
        <dbReference type="Proteomes" id="UP000095038"/>
    </source>
</evidence>
<dbReference type="InterPro" id="IPR044763">
    <property type="entry name" value="Ded1/Dbp1_DEADc"/>
</dbReference>
<dbReference type="Pfam" id="PF00270">
    <property type="entry name" value="DEAD"/>
    <property type="match status" value="1"/>
</dbReference>
<dbReference type="SMART" id="SM00487">
    <property type="entry name" value="DEXDc"/>
    <property type="match status" value="1"/>
</dbReference>
<keyword evidence="6" id="KW-0067">ATP-binding</keyword>
<evidence type="ECO:0000256" key="5">
    <source>
        <dbReference type="ARBA" id="ARBA00022806"/>
    </source>
</evidence>
<organism evidence="16 17">
    <name type="scientific">Ascoidea rubescens DSM 1968</name>
    <dbReference type="NCBI Taxonomy" id="1344418"/>
    <lineage>
        <taxon>Eukaryota</taxon>
        <taxon>Fungi</taxon>
        <taxon>Dikarya</taxon>
        <taxon>Ascomycota</taxon>
        <taxon>Saccharomycotina</taxon>
        <taxon>Saccharomycetes</taxon>
        <taxon>Ascoideaceae</taxon>
        <taxon>Ascoidea</taxon>
    </lineage>
</organism>
<evidence type="ECO:0000256" key="7">
    <source>
        <dbReference type="ARBA" id="ARBA00022884"/>
    </source>
</evidence>
<dbReference type="GO" id="GO:0005524">
    <property type="term" value="F:ATP binding"/>
    <property type="evidence" value="ECO:0007669"/>
    <property type="project" value="UniProtKB-KW"/>
</dbReference>
<dbReference type="Proteomes" id="UP000095038">
    <property type="component" value="Unassembled WGS sequence"/>
</dbReference>
<dbReference type="PANTHER" id="PTHR47958">
    <property type="entry name" value="ATP-DEPENDENT RNA HELICASE DBP3"/>
    <property type="match status" value="1"/>
</dbReference>
<evidence type="ECO:0000256" key="9">
    <source>
        <dbReference type="ARBA" id="ARBA00024358"/>
    </source>
</evidence>
<dbReference type="EC" id="3.6.4.13" evidence="1"/>
<dbReference type="GO" id="GO:0003724">
    <property type="term" value="F:RNA helicase activity"/>
    <property type="evidence" value="ECO:0007669"/>
    <property type="project" value="UniProtKB-EC"/>
</dbReference>
<dbReference type="InterPro" id="IPR001650">
    <property type="entry name" value="Helicase_C-like"/>
</dbReference>
<dbReference type="CDD" id="cd17967">
    <property type="entry name" value="DEADc_DDX3_DDX4"/>
    <property type="match status" value="1"/>
</dbReference>
<dbReference type="Pfam" id="PF00271">
    <property type="entry name" value="Helicase_C"/>
    <property type="match status" value="1"/>
</dbReference>
<evidence type="ECO:0000256" key="2">
    <source>
        <dbReference type="ARBA" id="ARBA00022540"/>
    </source>
</evidence>
<feature type="domain" description="Helicase ATP-binding" evidence="14">
    <location>
        <begin position="399"/>
        <end position="590"/>
    </location>
</feature>
<keyword evidence="17" id="KW-1185">Reference proteome</keyword>
<dbReference type="GeneID" id="30967621"/>
<comment type="function">
    <text evidence="12">ATP-binding RNA helicase involved in translation initiation. Remodels RNA in response to ADP and ATP concentrations by facilitating disruption, but also formation of RNA duplexes.</text>
</comment>
<dbReference type="AlphaFoldDB" id="A0A1D2VAW6"/>
<keyword evidence="5" id="KW-0347">Helicase</keyword>
<accession>A0A1D2VAW6</accession>
<proteinExistence type="inferred from homology"/>
<dbReference type="InterPro" id="IPR014001">
    <property type="entry name" value="Helicase_ATP-bd"/>
</dbReference>
<dbReference type="GO" id="GO:0016787">
    <property type="term" value="F:hydrolase activity"/>
    <property type="evidence" value="ECO:0007669"/>
    <property type="project" value="UniProtKB-KW"/>
</dbReference>
<dbReference type="CDD" id="cd18787">
    <property type="entry name" value="SF2_C_DEAD"/>
    <property type="match status" value="1"/>
</dbReference>
<evidence type="ECO:0000256" key="6">
    <source>
        <dbReference type="ARBA" id="ARBA00022840"/>
    </source>
</evidence>
<dbReference type="InterPro" id="IPR000629">
    <property type="entry name" value="RNA-helicase_DEAD-box_CS"/>
</dbReference>
<comment type="similarity">
    <text evidence="9">Belongs to the DEAD box helicase family. DDX3/DED1 subfamily.</text>
</comment>
<keyword evidence="7" id="KW-0694">RNA-binding</keyword>
<dbReference type="InterPro" id="IPR011545">
    <property type="entry name" value="DEAD/DEAH_box_helicase_dom"/>
</dbReference>
<keyword evidence="3" id="KW-0547">Nucleotide-binding</keyword>
<evidence type="ECO:0000256" key="11">
    <source>
        <dbReference type="ARBA" id="ARBA00024405"/>
    </source>
</evidence>